<feature type="domain" description="TLDc" evidence="2">
    <location>
        <begin position="139"/>
        <end position="347"/>
    </location>
</feature>
<feature type="region of interest" description="Disordered" evidence="1">
    <location>
        <begin position="35"/>
        <end position="54"/>
    </location>
</feature>
<accession>A0ABD3MQN4</accession>
<sequence length="417" mass="46435">MTASTTEDEAALLLARLQSQFGDFNISTFLNNNSSANIDEESSDESSLEEPSPEELLKWQEEQFQKGKMKMEAKKASTLNSSEVDVHKEALQKRRLMSSQERASLRDQDTEWEKISRLPDLGEESSSFFPTNKRDESGSMVHPSLHALAACEPDVLGSKWKRLYSSSHGDGLSFCNLMDKIRGYKGPTVLLMGGEPSTSKCLSANEGSGKQPNARVALGFFTTNYWTESKEAFGSDDDCFLFSLDATTMDVKIVRPKSRGSSTSQSSRNYMYCHSSKSSKSKNSTVFGICIGGSSPTQPRLHITESFEECRCLPYDSLFEDADLLSGKCNSSLYYFDIDTVEVWGVGGAPWIEDALLAQRKERVNRENALEKARRVDKRMLLEHFENGVLNTAGSGGLFGHQDFVDERDYDCRIGSS</sequence>
<dbReference type="PANTHER" id="PTHR23354">
    <property type="entry name" value="NUCLEOLAR PROTEIN 7/ESTROGEN RECEPTOR COACTIVATOR-RELATED"/>
    <property type="match status" value="1"/>
</dbReference>
<name>A0ABD3MQN4_9STRA</name>
<gene>
    <name evidence="3" type="ORF">ACHAWO_009295</name>
</gene>
<dbReference type="AlphaFoldDB" id="A0ABD3MQN4"/>
<proteinExistence type="predicted"/>
<evidence type="ECO:0000313" key="4">
    <source>
        <dbReference type="Proteomes" id="UP001530400"/>
    </source>
</evidence>
<keyword evidence="4" id="KW-1185">Reference proteome</keyword>
<dbReference type="SMART" id="SM00584">
    <property type="entry name" value="TLDc"/>
    <property type="match status" value="1"/>
</dbReference>
<evidence type="ECO:0000256" key="1">
    <source>
        <dbReference type="SAM" id="MobiDB-lite"/>
    </source>
</evidence>
<protein>
    <recommendedName>
        <fullName evidence="2">TLDc domain-containing protein</fullName>
    </recommendedName>
</protein>
<reference evidence="3 4" key="1">
    <citation type="submission" date="2024-10" db="EMBL/GenBank/DDBJ databases">
        <title>Updated reference genomes for cyclostephanoid diatoms.</title>
        <authorList>
            <person name="Roberts W.R."/>
            <person name="Alverson A.J."/>
        </authorList>
    </citation>
    <scope>NUCLEOTIDE SEQUENCE [LARGE SCALE GENOMIC DNA]</scope>
    <source>
        <strain evidence="3 4">AJA010-31</strain>
    </source>
</reference>
<dbReference type="Proteomes" id="UP001530400">
    <property type="component" value="Unassembled WGS sequence"/>
</dbReference>
<comment type="caution">
    <text evidence="3">The sequence shown here is derived from an EMBL/GenBank/DDBJ whole genome shotgun (WGS) entry which is preliminary data.</text>
</comment>
<dbReference type="EMBL" id="JALLPJ020001406">
    <property type="protein sequence ID" value="KAL3765218.1"/>
    <property type="molecule type" value="Genomic_DNA"/>
</dbReference>
<dbReference type="InterPro" id="IPR006571">
    <property type="entry name" value="TLDc_dom"/>
</dbReference>
<dbReference type="Pfam" id="PF07534">
    <property type="entry name" value="TLD"/>
    <property type="match status" value="1"/>
</dbReference>
<evidence type="ECO:0000259" key="2">
    <source>
        <dbReference type="PROSITE" id="PS51886"/>
    </source>
</evidence>
<dbReference type="PROSITE" id="PS51886">
    <property type="entry name" value="TLDC"/>
    <property type="match status" value="1"/>
</dbReference>
<feature type="compositionally biased region" description="Acidic residues" evidence="1">
    <location>
        <begin position="38"/>
        <end position="53"/>
    </location>
</feature>
<evidence type="ECO:0000313" key="3">
    <source>
        <dbReference type="EMBL" id="KAL3765218.1"/>
    </source>
</evidence>
<organism evidence="3 4">
    <name type="scientific">Cyclotella atomus</name>
    <dbReference type="NCBI Taxonomy" id="382360"/>
    <lineage>
        <taxon>Eukaryota</taxon>
        <taxon>Sar</taxon>
        <taxon>Stramenopiles</taxon>
        <taxon>Ochrophyta</taxon>
        <taxon>Bacillariophyta</taxon>
        <taxon>Coscinodiscophyceae</taxon>
        <taxon>Thalassiosirophycidae</taxon>
        <taxon>Stephanodiscales</taxon>
        <taxon>Stephanodiscaceae</taxon>
        <taxon>Cyclotella</taxon>
    </lineage>
</organism>